<dbReference type="InParanoid" id="A0A1D8PGU5"/>
<dbReference type="EMBL" id="CP017624">
    <property type="protein sequence ID" value="AOW27381.1"/>
    <property type="molecule type" value="Genomic_DNA"/>
</dbReference>
<dbReference type="OMA" id="DVTVGHP"/>
<dbReference type="GeneID" id="3637349"/>
<reference evidence="2 3" key="1">
    <citation type="journal article" date="2004" name="Proc. Natl. Acad. Sci. U.S.A.">
        <title>The diploid genome sequence of Candida albicans.</title>
        <authorList>
            <person name="Jones T."/>
            <person name="Federspiel N.A."/>
            <person name="Chibana H."/>
            <person name="Dungan J."/>
            <person name="Kalman S."/>
            <person name="Magee B.B."/>
            <person name="Newport G."/>
            <person name="Thorstenson Y.R."/>
            <person name="Agabian N."/>
            <person name="Magee P.T."/>
            <person name="Davis R.W."/>
            <person name="Scherer S."/>
        </authorList>
    </citation>
    <scope>NUCLEOTIDE SEQUENCE [LARGE SCALE GENOMIC DNA]</scope>
    <source>
        <strain evidence="3">SC5314 / ATCC MYA-2876</strain>
    </source>
</reference>
<reference evidence="2 3" key="2">
    <citation type="journal article" date="2007" name="Genome Biol.">
        <title>Assembly of the Candida albicans genome into sixteen supercontigs aligned on the eight chromosomes.</title>
        <authorList>
            <person name="van het Hoog M."/>
            <person name="Rast T.J."/>
            <person name="Martchenko M."/>
            <person name="Grindle S."/>
            <person name="Dignard D."/>
            <person name="Hogues H."/>
            <person name="Cuomo C."/>
            <person name="Berriman M."/>
            <person name="Scherer S."/>
            <person name="Magee B.B."/>
            <person name="Whiteway M."/>
            <person name="Chibana H."/>
            <person name="Nantel A."/>
            <person name="Magee P.T."/>
        </authorList>
    </citation>
    <scope>GENOME REANNOTATION</scope>
    <source>
        <strain evidence="3">SC5314 / ATCC MYA-2876</strain>
    </source>
</reference>
<evidence type="ECO:0000313" key="3">
    <source>
        <dbReference type="Proteomes" id="UP000000559"/>
    </source>
</evidence>
<name>A0A1D8PGU5_CANAL</name>
<sequence>MFFLIQLQPSKTYIQIMLRPIRWNPRMVGIRSFSITRLNFNTNNNTRASPSSSSLFAYIHDYNTLLEKVKSTITSNSSESDILEAMNGIKNLQNNYPIQDQINDTSKLTKQSISIINTIFKNDDDRKFSSKLLHDILILNLPSSLNIKVIKHYYKSNPTDVISKEVALIPLRNAIFNAEFMKAIKLTDLTVGHENYINHMNQILKSGVIKLISTAIIVTLFTKLGVSSLIDAGVISQSWQSIGAINSIILTYLINSSFFISIVKLGRTLINAGGDYLTWQKGTFYTHWFKHADEMLFSSKIIEADRELNQGESNPDIIEELCRRPPDDRDSMRGLKPGVDRDGNKIRLLQLKDDLNKVTFQAYWMTGGDGFEWIEPDQDPADIQWRKHLELYNKPALKQGEFGALGWADDLIQKSTKDV</sequence>
<accession>A0A1D8PGU5</accession>
<dbReference type="STRING" id="237561.A0A1D8PGU5"/>
<keyword evidence="3" id="KW-1185">Reference proteome</keyword>
<evidence type="ECO:0000313" key="2">
    <source>
        <dbReference type="EMBL" id="AOW27381.1"/>
    </source>
</evidence>
<protein>
    <submittedName>
        <fullName evidence="2">Uncharacterized protein</fullName>
    </submittedName>
</protein>
<evidence type="ECO:0000313" key="1">
    <source>
        <dbReference type="CGD" id="CAL0000183894"/>
    </source>
</evidence>
<dbReference type="eggNOG" id="ENOG502SB1Z">
    <property type="taxonomic scope" value="Eukaryota"/>
</dbReference>
<reference evidence="2 3" key="3">
    <citation type="journal article" date="2013" name="Genome Biol.">
        <title>Assembly of a phased diploid Candida albicans genome facilitates allele-specific measurements and provides a simple model for repeat and indel structure.</title>
        <authorList>
            <person name="Muzzey D."/>
            <person name="Schwartz K."/>
            <person name="Weissman J.S."/>
            <person name="Sherlock G."/>
        </authorList>
    </citation>
    <scope>NUCLEOTIDE SEQUENCE [LARGE SCALE GENOMIC DNA]</scope>
    <source>
        <strain evidence="3">SC5314 / ATCC MYA-2876</strain>
    </source>
</reference>
<dbReference type="AlphaFoldDB" id="A0A1D8PGU5"/>
<proteinExistence type="predicted"/>
<gene>
    <name evidence="2" type="ordered locus">CAALFM_C203450WA</name>
    <name evidence="1" type="ordered locus">orf19.8494</name>
</gene>
<dbReference type="GO" id="GO:0009060">
    <property type="term" value="P:aerobic respiration"/>
    <property type="evidence" value="ECO:0000315"/>
    <property type="project" value="CGD"/>
</dbReference>
<organism evidence="2 3">
    <name type="scientific">Candida albicans (strain SC5314 / ATCC MYA-2876)</name>
    <name type="common">Yeast</name>
    <dbReference type="NCBI Taxonomy" id="237561"/>
    <lineage>
        <taxon>Eukaryota</taxon>
        <taxon>Fungi</taxon>
        <taxon>Dikarya</taxon>
        <taxon>Ascomycota</taxon>
        <taxon>Saccharomycotina</taxon>
        <taxon>Pichiomycetes</taxon>
        <taxon>Debaryomycetaceae</taxon>
        <taxon>Candida/Lodderomyces clade</taxon>
        <taxon>Candida</taxon>
    </lineage>
</organism>
<dbReference type="OrthoDB" id="4089405at2759"/>
<dbReference type="RefSeq" id="XP_720998.2">
    <property type="nucleotide sequence ID" value="XM_715905.2"/>
</dbReference>
<dbReference type="KEGG" id="cal:CAALFM_C203450WA"/>
<dbReference type="CGD" id="CAL0000183894">
    <property type="gene designation" value="orf19.8494"/>
</dbReference>
<dbReference type="Proteomes" id="UP000000559">
    <property type="component" value="Chromosome 2"/>
</dbReference>
<dbReference type="VEuPathDB" id="FungiDB:C2_03450W_A"/>